<protein>
    <recommendedName>
        <fullName evidence="6">TRAF-type domain-containing protein</fullName>
    </recommendedName>
</protein>
<evidence type="ECO:0000313" key="8">
    <source>
        <dbReference type="Proteomes" id="UP000326939"/>
    </source>
</evidence>
<keyword evidence="8" id="KW-1185">Reference proteome</keyword>
<keyword evidence="3 4" id="KW-0862">Zinc</keyword>
<dbReference type="EMBL" id="VDCV01000016">
    <property type="protein sequence ID" value="KAB5519575.1"/>
    <property type="molecule type" value="Genomic_DNA"/>
</dbReference>
<dbReference type="Proteomes" id="UP000326939">
    <property type="component" value="Chromosome 16"/>
</dbReference>
<dbReference type="SUPFAM" id="SSF49599">
    <property type="entry name" value="TRAF domain-like"/>
    <property type="match status" value="1"/>
</dbReference>
<dbReference type="AlphaFoldDB" id="A0A5N5JR65"/>
<feature type="compositionally biased region" description="Acidic residues" evidence="5">
    <location>
        <begin position="463"/>
        <end position="476"/>
    </location>
</feature>
<evidence type="ECO:0000313" key="7">
    <source>
        <dbReference type="EMBL" id="KAB5519575.1"/>
    </source>
</evidence>
<feature type="compositionally biased region" description="Low complexity" evidence="5">
    <location>
        <begin position="534"/>
        <end position="558"/>
    </location>
</feature>
<feature type="zinc finger region" description="TRAF-type" evidence="4">
    <location>
        <begin position="200"/>
        <end position="261"/>
    </location>
</feature>
<dbReference type="Gene3D" id="3.30.40.10">
    <property type="entry name" value="Zinc/RING finger domain, C3HC4 (zinc finger)"/>
    <property type="match status" value="1"/>
</dbReference>
<feature type="region of interest" description="Disordered" evidence="5">
    <location>
        <begin position="530"/>
        <end position="558"/>
    </location>
</feature>
<evidence type="ECO:0000256" key="5">
    <source>
        <dbReference type="SAM" id="MobiDB-lite"/>
    </source>
</evidence>
<sequence length="588" mass="65910">MVCGMNFNVGEIISMDLPTSDLELVRENEKIEDDKERGLTFHCELYDTEIVRKLAQAFLPGLSTACVNNTTGDMFRNPESVVLEGDLVSDHPYDIISNMVDDFASLKLNLFSRVSGWLLSEKREDKIDDFVQEMEISGFWLLDRREAVAQILVKNVDLKNIFHCDKKFNTAEELAEHVVNCGFRTMNCTNEGCSIVFCASHLEKHDSACPFKIIPCEQQCSENVMRREMDRHCITVCRMKSVSCPFYTVGCQSTMPHFRIQQHCFDNLLSHLLYTLKTIHKGGSEEDLKKRVDQIVEGRMADAVIFQAALSSSGGLADARDARSLILKVKDVEAKLGPLEVKVSEKVSEEPNKAGENSSEEPIEAFNKGGEESSEEDKIGVSRKQDSNVAENGNLHASKLSRGLQSKITELEIPARDMLATFETGLGPVCQVEDPDSPGEDGYETAEDSFLTEEDLKITELNLFDDDNEEENEEPVPEEKLLQRIDSHKGMKSYQLEKQLVSSKWTTGAGPRIRCMKDYPPELRFWVLENANLSPRTRSDNSSPRPDPRSSPNVPSPVVLTQASSFKETSCRSPLAPDQVLFSQTASL</sequence>
<comment type="caution">
    <text evidence="7">The sequence shown here is derived from an EMBL/GenBank/DDBJ whole genome shotgun (WGS) entry which is preliminary data.</text>
</comment>
<organism evidence="7 8">
    <name type="scientific">Salix brachista</name>
    <dbReference type="NCBI Taxonomy" id="2182728"/>
    <lineage>
        <taxon>Eukaryota</taxon>
        <taxon>Viridiplantae</taxon>
        <taxon>Streptophyta</taxon>
        <taxon>Embryophyta</taxon>
        <taxon>Tracheophyta</taxon>
        <taxon>Spermatophyta</taxon>
        <taxon>Magnoliopsida</taxon>
        <taxon>eudicotyledons</taxon>
        <taxon>Gunneridae</taxon>
        <taxon>Pentapetalae</taxon>
        <taxon>rosids</taxon>
        <taxon>fabids</taxon>
        <taxon>Malpighiales</taxon>
        <taxon>Salicaceae</taxon>
        <taxon>Saliceae</taxon>
        <taxon>Salix</taxon>
    </lineage>
</organism>
<gene>
    <name evidence="7" type="ORF">DKX38_023894</name>
</gene>
<feature type="compositionally biased region" description="Acidic residues" evidence="5">
    <location>
        <begin position="433"/>
        <end position="453"/>
    </location>
</feature>
<dbReference type="Pfam" id="PF02176">
    <property type="entry name" value="zf-TRAF"/>
    <property type="match status" value="1"/>
</dbReference>
<dbReference type="PANTHER" id="PTHR10131:SF161">
    <property type="entry name" value="F26K24.24 PROTEIN"/>
    <property type="match status" value="1"/>
</dbReference>
<evidence type="ECO:0000259" key="6">
    <source>
        <dbReference type="PROSITE" id="PS50145"/>
    </source>
</evidence>
<dbReference type="InterPro" id="IPR013083">
    <property type="entry name" value="Znf_RING/FYVE/PHD"/>
</dbReference>
<feature type="region of interest" description="Disordered" evidence="5">
    <location>
        <begin position="346"/>
        <end position="396"/>
    </location>
</feature>
<name>A0A5N5JR65_9ROSI</name>
<keyword evidence="1 4" id="KW-0479">Metal-binding</keyword>
<feature type="domain" description="TRAF-type" evidence="6">
    <location>
        <begin position="200"/>
        <end position="261"/>
    </location>
</feature>
<dbReference type="PROSITE" id="PS50145">
    <property type="entry name" value="ZF_TRAF"/>
    <property type="match status" value="1"/>
</dbReference>
<accession>A0A5N5JR65</accession>
<keyword evidence="2 4" id="KW-0863">Zinc-finger</keyword>
<evidence type="ECO:0000256" key="1">
    <source>
        <dbReference type="ARBA" id="ARBA00022723"/>
    </source>
</evidence>
<proteinExistence type="predicted"/>
<evidence type="ECO:0000256" key="2">
    <source>
        <dbReference type="ARBA" id="ARBA00022771"/>
    </source>
</evidence>
<evidence type="ECO:0000256" key="4">
    <source>
        <dbReference type="PROSITE-ProRule" id="PRU00207"/>
    </source>
</evidence>
<dbReference type="GO" id="GO:0008270">
    <property type="term" value="F:zinc ion binding"/>
    <property type="evidence" value="ECO:0007669"/>
    <property type="project" value="UniProtKB-KW"/>
</dbReference>
<dbReference type="PANTHER" id="PTHR10131">
    <property type="entry name" value="TNF RECEPTOR ASSOCIATED FACTOR"/>
    <property type="match status" value="1"/>
</dbReference>
<feature type="compositionally biased region" description="Basic and acidic residues" evidence="5">
    <location>
        <begin position="376"/>
        <end position="386"/>
    </location>
</feature>
<evidence type="ECO:0000256" key="3">
    <source>
        <dbReference type="ARBA" id="ARBA00022833"/>
    </source>
</evidence>
<dbReference type="InterPro" id="IPR001293">
    <property type="entry name" value="Znf_TRAF"/>
</dbReference>
<feature type="region of interest" description="Disordered" evidence="5">
    <location>
        <begin position="431"/>
        <end position="485"/>
    </location>
</feature>
<reference evidence="8" key="1">
    <citation type="journal article" date="2019" name="Gigascience">
        <title>De novo genome assembly of the endangered Acer yangbiense, a plant species with extremely small populations endemic to Yunnan Province, China.</title>
        <authorList>
            <person name="Yang J."/>
            <person name="Wariss H.M."/>
            <person name="Tao L."/>
            <person name="Zhang R."/>
            <person name="Yun Q."/>
            <person name="Hollingsworth P."/>
            <person name="Dao Z."/>
            <person name="Luo G."/>
            <person name="Guo H."/>
            <person name="Ma Y."/>
            <person name="Sun W."/>
        </authorList>
    </citation>
    <scope>NUCLEOTIDE SEQUENCE [LARGE SCALE GENOMIC DNA]</scope>
    <source>
        <strain evidence="8">cv. br00</strain>
    </source>
</reference>